<evidence type="ECO:0000313" key="2">
    <source>
        <dbReference type="EMBL" id="PJE69193.1"/>
    </source>
</evidence>
<evidence type="ECO:0000313" key="3">
    <source>
        <dbReference type="Proteomes" id="UP000229500"/>
    </source>
</evidence>
<dbReference type="SUPFAM" id="SSF53623">
    <property type="entry name" value="MurD-like peptide ligases, catalytic domain"/>
    <property type="match status" value="1"/>
</dbReference>
<gene>
    <name evidence="2" type="ORF">COU96_01060</name>
</gene>
<dbReference type="Gene3D" id="3.40.1190.10">
    <property type="entry name" value="Mur-like, catalytic domain"/>
    <property type="match status" value="1"/>
</dbReference>
<organism evidence="2 3">
    <name type="scientific">Candidatus Shapirobacteria bacterium CG10_big_fil_rev_8_21_14_0_10_38_14</name>
    <dbReference type="NCBI Taxonomy" id="1974483"/>
    <lineage>
        <taxon>Bacteria</taxon>
        <taxon>Candidatus Shapironibacteriota</taxon>
    </lineage>
</organism>
<dbReference type="GO" id="GO:0016881">
    <property type="term" value="F:acid-amino acid ligase activity"/>
    <property type="evidence" value="ECO:0007669"/>
    <property type="project" value="InterPro"/>
</dbReference>
<dbReference type="GO" id="GO:0005524">
    <property type="term" value="F:ATP binding"/>
    <property type="evidence" value="ECO:0007669"/>
    <property type="project" value="InterPro"/>
</dbReference>
<protein>
    <recommendedName>
        <fullName evidence="1">Mur ligase central domain-containing protein</fullName>
    </recommendedName>
</protein>
<name>A0A2M8L5T0_9BACT</name>
<sequence length="152" mass="17104">MNKLIFLLKRPKIVIVAGGAKETAKEAISQVLKTHFKVGKEILIYESDLKNTEDLKFFIKHSRLPILVVTHVGEYHPDKEFFAGDLSQITETVKLAETLPSHACLILNFDDETVREIKNKSKAHPLTFGFGIRADIKASDLVLTKEGTNFKI</sequence>
<evidence type="ECO:0000259" key="1">
    <source>
        <dbReference type="Pfam" id="PF08245"/>
    </source>
</evidence>
<dbReference type="Proteomes" id="UP000229500">
    <property type="component" value="Unassembled WGS sequence"/>
</dbReference>
<accession>A0A2M8L5T0</accession>
<comment type="caution">
    <text evidence="2">The sequence shown here is derived from an EMBL/GenBank/DDBJ whole genome shotgun (WGS) entry which is preliminary data.</text>
</comment>
<proteinExistence type="predicted"/>
<dbReference type="EMBL" id="PFEL01000047">
    <property type="protein sequence ID" value="PJE69193.1"/>
    <property type="molecule type" value="Genomic_DNA"/>
</dbReference>
<dbReference type="Pfam" id="PF08245">
    <property type="entry name" value="Mur_ligase_M"/>
    <property type="match status" value="1"/>
</dbReference>
<dbReference type="InterPro" id="IPR013221">
    <property type="entry name" value="Mur_ligase_cen"/>
</dbReference>
<feature type="domain" description="Mur ligase central" evidence="1">
    <location>
        <begin position="30"/>
        <end position="151"/>
    </location>
</feature>
<dbReference type="InterPro" id="IPR036565">
    <property type="entry name" value="Mur-like_cat_sf"/>
</dbReference>
<feature type="non-terminal residue" evidence="2">
    <location>
        <position position="152"/>
    </location>
</feature>
<reference evidence="3" key="1">
    <citation type="submission" date="2017-09" db="EMBL/GenBank/DDBJ databases">
        <title>Depth-based differentiation of microbial function through sediment-hosted aquifers and enrichment of novel symbionts in the deep terrestrial subsurface.</title>
        <authorList>
            <person name="Probst A.J."/>
            <person name="Ladd B."/>
            <person name="Jarett J.K."/>
            <person name="Geller-Mcgrath D.E."/>
            <person name="Sieber C.M.K."/>
            <person name="Emerson J.B."/>
            <person name="Anantharaman K."/>
            <person name="Thomas B.C."/>
            <person name="Malmstrom R."/>
            <person name="Stieglmeier M."/>
            <person name="Klingl A."/>
            <person name="Woyke T."/>
            <person name="Ryan C.M."/>
            <person name="Banfield J.F."/>
        </authorList>
    </citation>
    <scope>NUCLEOTIDE SEQUENCE [LARGE SCALE GENOMIC DNA]</scope>
</reference>
<dbReference type="AlphaFoldDB" id="A0A2M8L5T0"/>